<feature type="chain" id="PRO_5039630284" description="Pyrrolo-quinoline quinone repeat domain-containing protein" evidence="1">
    <location>
        <begin position="28"/>
        <end position="385"/>
    </location>
</feature>
<evidence type="ECO:0000256" key="1">
    <source>
        <dbReference type="SAM" id="SignalP"/>
    </source>
</evidence>
<gene>
    <name evidence="3" type="ORF">GCM10010124_13740</name>
</gene>
<dbReference type="AlphaFoldDB" id="A0A8J3FGK8"/>
<feature type="domain" description="Pyrrolo-quinoline quinone repeat" evidence="2">
    <location>
        <begin position="64"/>
        <end position="236"/>
    </location>
</feature>
<protein>
    <recommendedName>
        <fullName evidence="2">Pyrrolo-quinoline quinone repeat domain-containing protein</fullName>
    </recommendedName>
</protein>
<dbReference type="EMBL" id="BMQC01000003">
    <property type="protein sequence ID" value="GGK22475.1"/>
    <property type="molecule type" value="Genomic_DNA"/>
</dbReference>
<organism evidence="3 4">
    <name type="scientific">Pilimelia terevasa</name>
    <dbReference type="NCBI Taxonomy" id="53372"/>
    <lineage>
        <taxon>Bacteria</taxon>
        <taxon>Bacillati</taxon>
        <taxon>Actinomycetota</taxon>
        <taxon>Actinomycetes</taxon>
        <taxon>Micromonosporales</taxon>
        <taxon>Micromonosporaceae</taxon>
        <taxon>Pilimelia</taxon>
    </lineage>
</organism>
<accession>A0A8J3FGK8</accession>
<proteinExistence type="predicted"/>
<dbReference type="Proteomes" id="UP000662200">
    <property type="component" value="Unassembled WGS sequence"/>
</dbReference>
<dbReference type="InterPro" id="IPR015943">
    <property type="entry name" value="WD40/YVTN_repeat-like_dom_sf"/>
</dbReference>
<keyword evidence="4" id="KW-1185">Reference proteome</keyword>
<reference evidence="3" key="1">
    <citation type="journal article" date="2014" name="Int. J. Syst. Evol. Microbiol.">
        <title>Complete genome sequence of Corynebacterium casei LMG S-19264T (=DSM 44701T), isolated from a smear-ripened cheese.</title>
        <authorList>
            <consortium name="US DOE Joint Genome Institute (JGI-PGF)"/>
            <person name="Walter F."/>
            <person name="Albersmeier A."/>
            <person name="Kalinowski J."/>
            <person name="Ruckert C."/>
        </authorList>
    </citation>
    <scope>NUCLEOTIDE SEQUENCE</scope>
    <source>
        <strain evidence="3">JCM 3091</strain>
    </source>
</reference>
<dbReference type="PANTHER" id="PTHR34512:SF30">
    <property type="entry name" value="OUTER MEMBRANE PROTEIN ASSEMBLY FACTOR BAMB"/>
    <property type="match status" value="1"/>
</dbReference>
<dbReference type="Gene3D" id="2.130.10.10">
    <property type="entry name" value="YVTN repeat-like/Quinoprotein amine dehydrogenase"/>
    <property type="match status" value="1"/>
</dbReference>
<comment type="caution">
    <text evidence="3">The sequence shown here is derived from an EMBL/GenBank/DDBJ whole genome shotgun (WGS) entry which is preliminary data.</text>
</comment>
<keyword evidence="1" id="KW-0732">Signal</keyword>
<dbReference type="SUPFAM" id="SSF50998">
    <property type="entry name" value="Quinoprotein alcohol dehydrogenase-like"/>
    <property type="match status" value="2"/>
</dbReference>
<name>A0A8J3FGK8_9ACTN</name>
<dbReference type="Pfam" id="PF13360">
    <property type="entry name" value="PQQ_2"/>
    <property type="match status" value="2"/>
</dbReference>
<sequence>MADRVRATLTTAALGAAAVLATGAPSAAGPPPTVWAHPGAHPTRDHYNPGETALTADTAGALRHRWSVPRASAVCANPAAPLVAADRLFTASGYRVSAHDARTGALRWRTPEAGKRRISLAAVVGNALLTQWTHCRSGRDYLTALDVRTGRVRYSRELPEVMHSTVVDKGVLLGEYWDAAAARYAVGARRVADGSLLWSRSPGAFNGLPVSAAGRVQVSTTTSRVVDIATGRKLWDTRAGCLVPDGASPDGAFFYFTCTDGRTRRLDAGTGAVLATFPDRDEPFAFATDGARLYHRGFGPDRLYAVDADTGAEVWSVPGVDVTDITVAGGVVYGVRDEDPLIAVRAATGRPVPLAGPPVGLREEPVVAGGRLYGVTGSAVVMYAP</sequence>
<evidence type="ECO:0000313" key="4">
    <source>
        <dbReference type="Proteomes" id="UP000662200"/>
    </source>
</evidence>
<evidence type="ECO:0000313" key="3">
    <source>
        <dbReference type="EMBL" id="GGK22475.1"/>
    </source>
</evidence>
<dbReference type="SMART" id="SM00564">
    <property type="entry name" value="PQQ"/>
    <property type="match status" value="5"/>
</dbReference>
<evidence type="ECO:0000259" key="2">
    <source>
        <dbReference type="Pfam" id="PF13360"/>
    </source>
</evidence>
<dbReference type="InterPro" id="IPR002372">
    <property type="entry name" value="PQQ_rpt_dom"/>
</dbReference>
<reference evidence="3" key="2">
    <citation type="submission" date="2020-09" db="EMBL/GenBank/DDBJ databases">
        <authorList>
            <person name="Sun Q."/>
            <person name="Ohkuma M."/>
        </authorList>
    </citation>
    <scope>NUCLEOTIDE SEQUENCE</scope>
    <source>
        <strain evidence="3">JCM 3091</strain>
    </source>
</reference>
<dbReference type="PANTHER" id="PTHR34512">
    <property type="entry name" value="CELL SURFACE PROTEIN"/>
    <property type="match status" value="1"/>
</dbReference>
<dbReference type="InterPro" id="IPR018391">
    <property type="entry name" value="PQQ_b-propeller_rpt"/>
</dbReference>
<feature type="domain" description="Pyrrolo-quinoline quinone repeat" evidence="2">
    <location>
        <begin position="260"/>
        <end position="350"/>
    </location>
</feature>
<dbReference type="Gene3D" id="2.140.10.10">
    <property type="entry name" value="Quinoprotein alcohol dehydrogenase-like superfamily"/>
    <property type="match status" value="1"/>
</dbReference>
<dbReference type="InterPro" id="IPR011047">
    <property type="entry name" value="Quinoprotein_ADH-like_sf"/>
</dbReference>
<dbReference type="RefSeq" id="WP_189113329.1">
    <property type="nucleotide sequence ID" value="NZ_BMQC01000003.1"/>
</dbReference>
<feature type="signal peptide" evidence="1">
    <location>
        <begin position="1"/>
        <end position="27"/>
    </location>
</feature>